<keyword evidence="1" id="KW-0479">Metal-binding</keyword>
<accession>K9FP17</accession>
<evidence type="ECO:0000256" key="5">
    <source>
        <dbReference type="ARBA" id="ARBA00023295"/>
    </source>
</evidence>
<keyword evidence="4" id="KW-0456">Lyase</keyword>
<reference evidence="7" key="1">
    <citation type="journal article" date="2012" name="BMC Genomics">
        <title>Genome sequence of the necrotrophic fungus Penicillium digitatum, the main postharvest pathogen of citrus.</title>
        <authorList>
            <person name="Marcet-Houben M."/>
            <person name="Ballester A.-R."/>
            <person name="de la Fuente B."/>
            <person name="Harries E."/>
            <person name="Marcos J.F."/>
            <person name="Gonzalez-Candelas L."/>
            <person name="Gabaldon T."/>
        </authorList>
    </citation>
    <scope>NUCLEOTIDE SEQUENCE [LARGE SCALE GENOMIC DNA]</scope>
    <source>
        <strain evidence="7">Pd1 / CECT 20795</strain>
    </source>
</reference>
<evidence type="ECO:0008006" key="8">
    <source>
        <dbReference type="Google" id="ProtNLM"/>
    </source>
</evidence>
<dbReference type="InterPro" id="IPR007342">
    <property type="entry name" value="PsuG"/>
</dbReference>
<comment type="caution">
    <text evidence="6">The sequence shown here is derived from an EMBL/GenBank/DDBJ whole genome shotgun (WGS) entry which is preliminary data.</text>
</comment>
<protein>
    <recommendedName>
        <fullName evidence="8">Pseudouridine-5'-phosphate glycosidase</fullName>
    </recommendedName>
</protein>
<evidence type="ECO:0000256" key="4">
    <source>
        <dbReference type="ARBA" id="ARBA00023239"/>
    </source>
</evidence>
<evidence type="ECO:0000256" key="1">
    <source>
        <dbReference type="ARBA" id="ARBA00022723"/>
    </source>
</evidence>
<dbReference type="GO" id="GO:0046872">
    <property type="term" value="F:metal ion binding"/>
    <property type="evidence" value="ECO:0007669"/>
    <property type="project" value="UniProtKB-KW"/>
</dbReference>
<dbReference type="PANTHER" id="PTHR42909:SF1">
    <property type="entry name" value="CARBOHYDRATE KINASE PFKB DOMAIN-CONTAINING PROTEIN"/>
    <property type="match status" value="1"/>
</dbReference>
<dbReference type="VEuPathDB" id="FungiDB:PDIP_87170"/>
<evidence type="ECO:0000256" key="3">
    <source>
        <dbReference type="ARBA" id="ARBA00023211"/>
    </source>
</evidence>
<evidence type="ECO:0000313" key="6">
    <source>
        <dbReference type="EMBL" id="EKV04493.1"/>
    </source>
</evidence>
<dbReference type="GO" id="GO:0005737">
    <property type="term" value="C:cytoplasm"/>
    <property type="evidence" value="ECO:0007669"/>
    <property type="project" value="TreeGrafter"/>
</dbReference>
<dbReference type="Proteomes" id="UP000009886">
    <property type="component" value="Unassembled WGS sequence"/>
</dbReference>
<gene>
    <name evidence="6" type="ORF">PDIP_87170</name>
</gene>
<organism evidence="6 7">
    <name type="scientific">Penicillium digitatum (strain Pd1 / CECT 20795)</name>
    <name type="common">Green mold</name>
    <dbReference type="NCBI Taxonomy" id="1170230"/>
    <lineage>
        <taxon>Eukaryota</taxon>
        <taxon>Fungi</taxon>
        <taxon>Dikarya</taxon>
        <taxon>Ascomycota</taxon>
        <taxon>Pezizomycotina</taxon>
        <taxon>Eurotiomycetes</taxon>
        <taxon>Eurotiomycetidae</taxon>
        <taxon>Eurotiales</taxon>
        <taxon>Aspergillaceae</taxon>
        <taxon>Penicillium</taxon>
    </lineage>
</organism>
<dbReference type="GO" id="GO:0004730">
    <property type="term" value="F:pseudouridylate synthase activity"/>
    <property type="evidence" value="ECO:0007669"/>
    <property type="project" value="InterPro"/>
</dbReference>
<dbReference type="SUPFAM" id="SSF110581">
    <property type="entry name" value="Indigoidine synthase A-like"/>
    <property type="match status" value="1"/>
</dbReference>
<dbReference type="HOGENOM" id="CLU_2109840_0_0_1"/>
<dbReference type="PANTHER" id="PTHR42909">
    <property type="entry name" value="ZGC:136858"/>
    <property type="match status" value="1"/>
</dbReference>
<dbReference type="Pfam" id="PF04227">
    <property type="entry name" value="Indigoidine_A"/>
    <property type="match status" value="1"/>
</dbReference>
<dbReference type="Gene3D" id="3.40.1790.10">
    <property type="entry name" value="Indigoidine synthase domain"/>
    <property type="match status" value="1"/>
</dbReference>
<keyword evidence="3" id="KW-0464">Manganese</keyword>
<dbReference type="GO" id="GO:0016798">
    <property type="term" value="F:hydrolase activity, acting on glycosyl bonds"/>
    <property type="evidence" value="ECO:0007669"/>
    <property type="project" value="UniProtKB-KW"/>
</dbReference>
<keyword evidence="2" id="KW-0378">Hydrolase</keyword>
<keyword evidence="5" id="KW-0326">Glycosidase</keyword>
<evidence type="ECO:0000313" key="7">
    <source>
        <dbReference type="Proteomes" id="UP000009886"/>
    </source>
</evidence>
<evidence type="ECO:0000256" key="2">
    <source>
        <dbReference type="ARBA" id="ARBA00022801"/>
    </source>
</evidence>
<dbReference type="KEGG" id="pdp:PDIP_87170"/>
<dbReference type="OrthoDB" id="198885at2759"/>
<dbReference type="AlphaFoldDB" id="K9FP17"/>
<proteinExistence type="predicted"/>
<dbReference type="EMBL" id="AKCU01000531">
    <property type="protein sequence ID" value="EKV04493.1"/>
    <property type="molecule type" value="Genomic_DNA"/>
</dbReference>
<sequence length="115" mass="12043">MLASRASLRSGCLRGTQLSSTRRYHGLAQSKFFQVSEEVRDAVATGKPVVSLETTIYTHGFPYPDNIALAALLESAVRANGGVPATIGILGGVAKVGLSAEELIELASTAQNRAL</sequence>
<dbReference type="InterPro" id="IPR022830">
    <property type="entry name" value="Indigdn_synthA-like"/>
</dbReference>
<name>K9FP17_PEND1</name>